<protein>
    <recommendedName>
        <fullName evidence="4">DUF2975 domain-containing protein</fullName>
    </recommendedName>
</protein>
<keyword evidence="1" id="KW-0812">Transmembrane</keyword>
<feature type="transmembrane region" description="Helical" evidence="1">
    <location>
        <begin position="130"/>
        <end position="154"/>
    </location>
</feature>
<feature type="transmembrane region" description="Helical" evidence="1">
    <location>
        <begin position="174"/>
        <end position="194"/>
    </location>
</feature>
<feature type="transmembrane region" description="Helical" evidence="1">
    <location>
        <begin position="94"/>
        <end position="118"/>
    </location>
</feature>
<organism evidence="2 3">
    <name type="scientific">Leucobacter insecticola</name>
    <dbReference type="NCBI Taxonomy" id="2714934"/>
    <lineage>
        <taxon>Bacteria</taxon>
        <taxon>Bacillati</taxon>
        <taxon>Actinomycetota</taxon>
        <taxon>Actinomycetes</taxon>
        <taxon>Micrococcales</taxon>
        <taxon>Microbacteriaceae</taxon>
        <taxon>Leucobacter</taxon>
    </lineage>
</organism>
<evidence type="ECO:0000313" key="3">
    <source>
        <dbReference type="Proteomes" id="UP000501387"/>
    </source>
</evidence>
<dbReference type="KEGG" id="lins:G7067_13580"/>
<gene>
    <name evidence="2" type="ORF">G7067_13580</name>
</gene>
<dbReference type="RefSeq" id="WP_166325445.1">
    <property type="nucleotide sequence ID" value="NZ_CP049934.1"/>
</dbReference>
<evidence type="ECO:0008006" key="4">
    <source>
        <dbReference type="Google" id="ProtNLM"/>
    </source>
</evidence>
<keyword evidence="1" id="KW-0472">Membrane</keyword>
<dbReference type="AlphaFoldDB" id="A0A6G8FL45"/>
<dbReference type="EMBL" id="CP049934">
    <property type="protein sequence ID" value="QIM17210.1"/>
    <property type="molecule type" value="Genomic_DNA"/>
</dbReference>
<proteinExistence type="predicted"/>
<evidence type="ECO:0000313" key="2">
    <source>
        <dbReference type="EMBL" id="QIM17210.1"/>
    </source>
</evidence>
<keyword evidence="3" id="KW-1185">Reference proteome</keyword>
<evidence type="ECO:0000256" key="1">
    <source>
        <dbReference type="SAM" id="Phobius"/>
    </source>
</evidence>
<keyword evidence="1" id="KW-1133">Transmembrane helix</keyword>
<reference evidence="2 3" key="1">
    <citation type="submission" date="2020-03" db="EMBL/GenBank/DDBJ databases">
        <title>Leucobacter sp. nov., isolated from beetles.</title>
        <authorList>
            <person name="Hyun D.-W."/>
            <person name="Bae J.-W."/>
        </authorList>
    </citation>
    <scope>NUCLEOTIDE SEQUENCE [LARGE SCALE GENOMIC DNA]</scope>
    <source>
        <strain evidence="2 3">HDW9B</strain>
    </source>
</reference>
<feature type="transmembrane region" description="Helical" evidence="1">
    <location>
        <begin position="15"/>
        <end position="37"/>
    </location>
</feature>
<dbReference type="Proteomes" id="UP000501387">
    <property type="component" value="Chromosome"/>
</dbReference>
<sequence>MPHALPHRTSPGDRFAMFAFMLLSAVVVAVSAAQMIARISVVQGRTNVPMLVTFAGEHPVLRLTTNDSIPPLKLESATMIVPQLSDGAATAATLQAAVAFGTAAVVVVCLTLLSPGFLRGRVFSRRNTALLATAGLTGLVGTGLAASFGGTASMEAFDSLSSGEGVALFAVEPGPFIIGTFAFALIMTAFSVGARLQRETEGLV</sequence>
<name>A0A6G8FL45_9MICO</name>
<accession>A0A6G8FL45</accession>